<reference evidence="3" key="1">
    <citation type="journal article" date="2019" name="Int. J. Syst. Evol. Microbiol.">
        <title>The Global Catalogue of Microorganisms (GCM) 10K type strain sequencing project: providing services to taxonomists for standard genome sequencing and annotation.</title>
        <authorList>
            <consortium name="The Broad Institute Genomics Platform"/>
            <consortium name="The Broad Institute Genome Sequencing Center for Infectious Disease"/>
            <person name="Wu L."/>
            <person name="Ma J."/>
        </authorList>
    </citation>
    <scope>NUCLEOTIDE SEQUENCE [LARGE SCALE GENOMIC DNA]</scope>
    <source>
        <strain evidence="3">NBRC 112416</strain>
    </source>
</reference>
<organism evidence="2 3">
    <name type="scientific">Devosia nitrariae</name>
    <dbReference type="NCBI Taxonomy" id="2071872"/>
    <lineage>
        <taxon>Bacteria</taxon>
        <taxon>Pseudomonadati</taxon>
        <taxon>Pseudomonadota</taxon>
        <taxon>Alphaproteobacteria</taxon>
        <taxon>Hyphomicrobiales</taxon>
        <taxon>Devosiaceae</taxon>
        <taxon>Devosia</taxon>
    </lineage>
</organism>
<proteinExistence type="predicted"/>
<dbReference type="CDD" id="cd05403">
    <property type="entry name" value="NT_KNTase_like"/>
    <property type="match status" value="1"/>
</dbReference>
<comment type="caution">
    <text evidence="2">The sequence shown here is derived from an EMBL/GenBank/DDBJ whole genome shotgun (WGS) entry which is preliminary data.</text>
</comment>
<accession>A0ABQ5W5T5</accession>
<dbReference type="Gene3D" id="3.30.460.10">
    <property type="entry name" value="Beta Polymerase, domain 2"/>
    <property type="match status" value="1"/>
</dbReference>
<evidence type="ECO:0000313" key="3">
    <source>
        <dbReference type="Proteomes" id="UP001156691"/>
    </source>
</evidence>
<dbReference type="RefSeq" id="WP_284340593.1">
    <property type="nucleotide sequence ID" value="NZ_BSNS01000011.1"/>
</dbReference>
<dbReference type="InterPro" id="IPR043519">
    <property type="entry name" value="NT_sf"/>
</dbReference>
<dbReference type="InterPro" id="IPR002934">
    <property type="entry name" value="Polymerase_NTP_transf_dom"/>
</dbReference>
<sequence>MPDPAPETLDLDALVAARDARLAHATRVLSADPHVVGIFLVGSLGASIADPYSDIDLLVVVESEHHADFVRRRREIPSSWPGFLFNEWMPGAQHCVSHFEPFGKMDIFYRDRDRLTASPWYGLPSRVLYDPRGTIAQLIERSRGLDFEVATEDVSHSISKGLAALHETIRRAKRGELTYAQTLLDEFRRHVMKADDWLSERTPSTTLYAKFDERGSQKVFGALRASYCPLEAGAILRAVADLGAMYRQQVIELHERFNVNRLLSNDLRAFEIAEAAFSLPEVRRAAPGR</sequence>
<keyword evidence="3" id="KW-1185">Reference proteome</keyword>
<feature type="domain" description="Polymerase nucleotidyl transferase" evidence="1">
    <location>
        <begin position="27"/>
        <end position="72"/>
    </location>
</feature>
<evidence type="ECO:0000259" key="1">
    <source>
        <dbReference type="Pfam" id="PF01909"/>
    </source>
</evidence>
<name>A0ABQ5W5T5_9HYPH</name>
<dbReference type="SUPFAM" id="SSF81301">
    <property type="entry name" value="Nucleotidyltransferase"/>
    <property type="match status" value="1"/>
</dbReference>
<dbReference type="Proteomes" id="UP001156691">
    <property type="component" value="Unassembled WGS sequence"/>
</dbReference>
<protein>
    <recommendedName>
        <fullName evidence="1">Polymerase nucleotidyl transferase domain-containing protein</fullName>
    </recommendedName>
</protein>
<evidence type="ECO:0000313" key="2">
    <source>
        <dbReference type="EMBL" id="GLQ55166.1"/>
    </source>
</evidence>
<dbReference type="EMBL" id="BSNS01000011">
    <property type="protein sequence ID" value="GLQ55166.1"/>
    <property type="molecule type" value="Genomic_DNA"/>
</dbReference>
<dbReference type="Pfam" id="PF01909">
    <property type="entry name" value="NTP_transf_2"/>
    <property type="match status" value="1"/>
</dbReference>
<gene>
    <name evidence="2" type="ORF">GCM10010862_24250</name>
</gene>